<feature type="transmembrane region" description="Helical" evidence="1">
    <location>
        <begin position="78"/>
        <end position="103"/>
    </location>
</feature>
<comment type="caution">
    <text evidence="3">The sequence shown here is derived from an EMBL/GenBank/DDBJ whole genome shotgun (WGS) entry which is preliminary data.</text>
</comment>
<dbReference type="AlphaFoldDB" id="A0A849KHF7"/>
<dbReference type="PANTHER" id="PTHR23028">
    <property type="entry name" value="ACETYLTRANSFERASE"/>
    <property type="match status" value="1"/>
</dbReference>
<feature type="domain" description="Acyltransferase 3" evidence="2">
    <location>
        <begin position="6"/>
        <end position="342"/>
    </location>
</feature>
<feature type="transmembrane region" description="Helical" evidence="1">
    <location>
        <begin position="223"/>
        <end position="240"/>
    </location>
</feature>
<reference evidence="3 4" key="1">
    <citation type="submission" date="2020-05" db="EMBL/GenBank/DDBJ databases">
        <title>Draft Genome Sequence of Ochrobactrum soli Isolated from Stable Fly Gut.</title>
        <authorList>
            <person name="Pileggi M.T."/>
            <person name="Vazhakkala L.J."/>
            <person name="Wong C.N."/>
        </authorList>
    </citation>
    <scope>NUCLEOTIDE SEQUENCE [LARGE SCALE GENOMIC DNA]</scope>
    <source>
        <strain evidence="3 4">MTP-C0764</strain>
    </source>
</reference>
<keyword evidence="4" id="KW-1185">Reference proteome</keyword>
<dbReference type="GO" id="GO:0016020">
    <property type="term" value="C:membrane"/>
    <property type="evidence" value="ECO:0007669"/>
    <property type="project" value="TreeGrafter"/>
</dbReference>
<dbReference type="GO" id="GO:0009103">
    <property type="term" value="P:lipopolysaccharide biosynthetic process"/>
    <property type="evidence" value="ECO:0007669"/>
    <property type="project" value="TreeGrafter"/>
</dbReference>
<dbReference type="PANTHER" id="PTHR23028:SF53">
    <property type="entry name" value="ACYL_TRANSF_3 DOMAIN-CONTAINING PROTEIN"/>
    <property type="match status" value="1"/>
</dbReference>
<evidence type="ECO:0000256" key="1">
    <source>
        <dbReference type="SAM" id="Phobius"/>
    </source>
</evidence>
<dbReference type="Proteomes" id="UP000574931">
    <property type="component" value="Unassembled WGS sequence"/>
</dbReference>
<feature type="transmembrane region" description="Helical" evidence="1">
    <location>
        <begin position="7"/>
        <end position="25"/>
    </location>
</feature>
<dbReference type="EMBL" id="JABFCY010000001">
    <property type="protein sequence ID" value="NNU59097.1"/>
    <property type="molecule type" value="Genomic_DNA"/>
</dbReference>
<feature type="transmembrane region" description="Helical" evidence="1">
    <location>
        <begin position="37"/>
        <end position="57"/>
    </location>
</feature>
<evidence type="ECO:0000313" key="4">
    <source>
        <dbReference type="Proteomes" id="UP000574931"/>
    </source>
</evidence>
<keyword evidence="1" id="KW-0472">Membrane</keyword>
<sequence>MKRLPDFDGLRFVLCLGIAFFHYSFRISVKNDALSDLISTFAYFTDVFFIVSGLFLARRANYIWDPRHYAAFMGKRLARIYPLHLVTFLCFALISVLTAKGFLHPAVLPNMNVWDGVAQLFLVQSWGFGESLSYNYVSWSLSALFLMYLCFPLFDMLCKRLGSGVLVVVAIALLGGEYLARSVGTPSLTRIQFADIGVFRALPSFLFGMWLARRKHTDLPKPLIMFALAGCLVVFLFYHPQSAMDGVQTLEGPWRLVFLYFCTYILYAASMQNIYTPLRWNGFVKLSRYSFGIFILHPLIGQFFFKIAFAILPAEAAQSGFSALLLISGCTLISVLVAIAAWHLFENPIHRWAVRRIDLWMDRLGESAPMMRRRDA</sequence>
<feature type="transmembrane region" description="Helical" evidence="1">
    <location>
        <begin position="191"/>
        <end position="211"/>
    </location>
</feature>
<proteinExistence type="predicted"/>
<feature type="transmembrane region" description="Helical" evidence="1">
    <location>
        <begin position="252"/>
        <end position="270"/>
    </location>
</feature>
<keyword evidence="3" id="KW-0012">Acyltransferase</keyword>
<evidence type="ECO:0000259" key="2">
    <source>
        <dbReference type="Pfam" id="PF01757"/>
    </source>
</evidence>
<dbReference type="GO" id="GO:0016747">
    <property type="term" value="F:acyltransferase activity, transferring groups other than amino-acyl groups"/>
    <property type="evidence" value="ECO:0007669"/>
    <property type="project" value="InterPro"/>
</dbReference>
<feature type="transmembrane region" description="Helical" evidence="1">
    <location>
        <begin position="161"/>
        <end position="179"/>
    </location>
</feature>
<organism evidence="3 4">
    <name type="scientific">Ochrobactrum soli</name>
    <dbReference type="NCBI Taxonomy" id="2448455"/>
    <lineage>
        <taxon>Bacteria</taxon>
        <taxon>Pseudomonadati</taxon>
        <taxon>Pseudomonadota</taxon>
        <taxon>Alphaproteobacteria</taxon>
        <taxon>Hyphomicrobiales</taxon>
        <taxon>Brucellaceae</taxon>
        <taxon>Brucella/Ochrobactrum group</taxon>
        <taxon>Ochrobactrum</taxon>
    </lineage>
</organism>
<keyword evidence="1" id="KW-1133">Transmembrane helix</keyword>
<dbReference type="RefSeq" id="WP_171316921.1">
    <property type="nucleotide sequence ID" value="NZ_JABFCY010000001.1"/>
</dbReference>
<feature type="transmembrane region" description="Helical" evidence="1">
    <location>
        <begin position="324"/>
        <end position="345"/>
    </location>
</feature>
<feature type="transmembrane region" description="Helical" evidence="1">
    <location>
        <begin position="136"/>
        <end position="154"/>
    </location>
</feature>
<evidence type="ECO:0000313" key="3">
    <source>
        <dbReference type="EMBL" id="NNU59097.1"/>
    </source>
</evidence>
<protein>
    <submittedName>
        <fullName evidence="3">Acyltransferase</fullName>
    </submittedName>
</protein>
<dbReference type="Pfam" id="PF01757">
    <property type="entry name" value="Acyl_transf_3"/>
    <property type="match status" value="1"/>
</dbReference>
<dbReference type="InterPro" id="IPR050879">
    <property type="entry name" value="Acyltransferase_3"/>
</dbReference>
<gene>
    <name evidence="3" type="ORF">HKX02_02350</name>
</gene>
<accession>A0A849KHF7</accession>
<dbReference type="InterPro" id="IPR002656">
    <property type="entry name" value="Acyl_transf_3_dom"/>
</dbReference>
<keyword evidence="3" id="KW-0808">Transferase</keyword>
<keyword evidence="1" id="KW-0812">Transmembrane</keyword>
<feature type="transmembrane region" description="Helical" evidence="1">
    <location>
        <begin position="291"/>
        <end position="312"/>
    </location>
</feature>
<name>A0A849KHF7_9HYPH</name>